<dbReference type="eggNOG" id="COG2110">
    <property type="taxonomic scope" value="Bacteria"/>
</dbReference>
<feature type="domain" description="Macro" evidence="1">
    <location>
        <begin position="1"/>
        <end position="126"/>
    </location>
</feature>
<dbReference type="Pfam" id="PF01661">
    <property type="entry name" value="Macro"/>
    <property type="match status" value="1"/>
</dbReference>
<organism evidence="2 3">
    <name type="scientific">Cesiribacter andamanensis AMV16</name>
    <dbReference type="NCBI Taxonomy" id="1279009"/>
    <lineage>
        <taxon>Bacteria</taxon>
        <taxon>Pseudomonadati</taxon>
        <taxon>Bacteroidota</taxon>
        <taxon>Cytophagia</taxon>
        <taxon>Cytophagales</taxon>
        <taxon>Cesiribacteraceae</taxon>
        <taxon>Cesiribacter</taxon>
    </lineage>
</organism>
<protein>
    <submittedName>
        <fullName evidence="2">O-acetyl-ADP-ribose deacetylase</fullName>
        <ecNumber evidence="2">3.5.1.-</ecNumber>
    </submittedName>
</protein>
<dbReference type="AlphaFoldDB" id="M7NT97"/>
<name>M7NT97_9BACT</name>
<dbReference type="GO" id="GO:0016787">
    <property type="term" value="F:hydrolase activity"/>
    <property type="evidence" value="ECO:0007669"/>
    <property type="project" value="UniProtKB-KW"/>
</dbReference>
<dbReference type="InterPro" id="IPR002589">
    <property type="entry name" value="Macro_dom"/>
</dbReference>
<reference evidence="2 3" key="1">
    <citation type="journal article" date="2013" name="Genome Announc.">
        <title>Draft Genome Sequence of Cesiribacter andamanensis Strain AMV16T, Isolated from a Soil Sample from a Mud Volcano in the Andaman Islands, India.</title>
        <authorList>
            <person name="Shivaji S."/>
            <person name="Ara S."/>
            <person name="Begum Z."/>
            <person name="Srinivas T.N."/>
            <person name="Singh A."/>
            <person name="Kumar Pinnaka A."/>
        </authorList>
    </citation>
    <scope>NUCLEOTIDE SEQUENCE [LARGE SCALE GENOMIC DNA]</scope>
    <source>
        <strain evidence="2 3">AMV16</strain>
    </source>
</reference>
<sequence>MAKRGNKGIKPGEAVLTTAGQLPARFVIHTAGPIWKGGSKREGKVLADCYQNSLLLAHEHCLSSVAFPNISTGVYGYPKEEAAEIAIGMVRYCLQEAQCTNVKEVRFVCFDDENFQLYRQRMRGEAISL</sequence>
<dbReference type="EMBL" id="AODQ01000096">
    <property type="protein sequence ID" value="EMR01699.1"/>
    <property type="molecule type" value="Genomic_DNA"/>
</dbReference>
<keyword evidence="2" id="KW-0378">Hydrolase</keyword>
<comment type="caution">
    <text evidence="2">The sequence shown here is derived from an EMBL/GenBank/DDBJ whole genome shotgun (WGS) entry which is preliminary data.</text>
</comment>
<dbReference type="STRING" id="1279009.ADICEAN_03185"/>
<proteinExistence type="predicted"/>
<dbReference type="PANTHER" id="PTHR11106:SF27">
    <property type="entry name" value="MACRO DOMAIN-CONTAINING PROTEIN"/>
    <property type="match status" value="1"/>
</dbReference>
<dbReference type="SMART" id="SM00506">
    <property type="entry name" value="A1pp"/>
    <property type="match status" value="1"/>
</dbReference>
<gene>
    <name evidence="2" type="primary">ymdB</name>
    <name evidence="2" type="ORF">ADICEAN_03185</name>
</gene>
<dbReference type="Proteomes" id="UP000011910">
    <property type="component" value="Unassembled WGS sequence"/>
</dbReference>
<dbReference type="InterPro" id="IPR043472">
    <property type="entry name" value="Macro_dom-like"/>
</dbReference>
<dbReference type="PATRIC" id="fig|1279009.4.peg.3232"/>
<dbReference type="SUPFAM" id="SSF52949">
    <property type="entry name" value="Macro domain-like"/>
    <property type="match status" value="1"/>
</dbReference>
<dbReference type="Gene3D" id="3.40.220.10">
    <property type="entry name" value="Leucine Aminopeptidase, subunit E, domain 1"/>
    <property type="match status" value="1"/>
</dbReference>
<dbReference type="PANTHER" id="PTHR11106">
    <property type="entry name" value="GANGLIOSIDE INDUCED DIFFERENTIATION ASSOCIATED PROTEIN 2-RELATED"/>
    <property type="match status" value="1"/>
</dbReference>
<evidence type="ECO:0000313" key="2">
    <source>
        <dbReference type="EMBL" id="EMR01699.1"/>
    </source>
</evidence>
<evidence type="ECO:0000259" key="1">
    <source>
        <dbReference type="PROSITE" id="PS51154"/>
    </source>
</evidence>
<dbReference type="EC" id="3.5.1.-" evidence="2"/>
<accession>M7NT97</accession>
<keyword evidence="3" id="KW-1185">Reference proteome</keyword>
<dbReference type="PROSITE" id="PS51154">
    <property type="entry name" value="MACRO"/>
    <property type="match status" value="1"/>
</dbReference>
<evidence type="ECO:0000313" key="3">
    <source>
        <dbReference type="Proteomes" id="UP000011910"/>
    </source>
</evidence>